<accession>A0AAD5Z2E0</accession>
<dbReference type="GO" id="GO:0010150">
    <property type="term" value="P:leaf senescence"/>
    <property type="evidence" value="ECO:0007669"/>
    <property type="project" value="UniProtKB-ARBA"/>
</dbReference>
<protein>
    <recommendedName>
        <fullName evidence="5">Senescence regulator</fullName>
    </recommendedName>
</protein>
<dbReference type="Proteomes" id="UP001210211">
    <property type="component" value="Unassembled WGS sequence"/>
</dbReference>
<dbReference type="Pfam" id="PF04520">
    <property type="entry name" value="Senescence_reg"/>
    <property type="match status" value="1"/>
</dbReference>
<proteinExistence type="inferred from homology"/>
<evidence type="ECO:0000313" key="4">
    <source>
        <dbReference type="Proteomes" id="UP001210211"/>
    </source>
</evidence>
<dbReference type="InterPro" id="IPR007608">
    <property type="entry name" value="Senescence_reg_S40"/>
</dbReference>
<reference evidence="3 4" key="1">
    <citation type="journal article" date="2022" name="Cell">
        <title>Repeat-based holocentromeres influence genome architecture and karyotype evolution.</title>
        <authorList>
            <person name="Hofstatter P.G."/>
            <person name="Thangavel G."/>
            <person name="Lux T."/>
            <person name="Neumann P."/>
            <person name="Vondrak T."/>
            <person name="Novak P."/>
            <person name="Zhang M."/>
            <person name="Costa L."/>
            <person name="Castellani M."/>
            <person name="Scott A."/>
            <person name="Toegelov H."/>
            <person name="Fuchs J."/>
            <person name="Mata-Sucre Y."/>
            <person name="Dias Y."/>
            <person name="Vanzela A.L.L."/>
            <person name="Huettel B."/>
            <person name="Almeida C.C.S."/>
            <person name="Simkova H."/>
            <person name="Souza G."/>
            <person name="Pedrosa-Harand A."/>
            <person name="Macas J."/>
            <person name="Mayer K.F.X."/>
            <person name="Houben A."/>
            <person name="Marques A."/>
        </authorList>
    </citation>
    <scope>NUCLEOTIDE SEQUENCE [LARGE SCALE GENOMIC DNA]</scope>
    <source>
        <strain evidence="3">RhyTen1mFocal</strain>
    </source>
</reference>
<comment type="similarity">
    <text evidence="1">Belongs to the senescence regulator S40 family.</text>
</comment>
<evidence type="ECO:0000313" key="3">
    <source>
        <dbReference type="EMBL" id="KAJ3678931.1"/>
    </source>
</evidence>
<name>A0AAD5Z2E0_9POAL</name>
<comment type="caution">
    <text evidence="3">The sequence shown here is derived from an EMBL/GenBank/DDBJ whole genome shotgun (WGS) entry which is preliminary data.</text>
</comment>
<dbReference type="PANTHER" id="PTHR33083:SF87">
    <property type="entry name" value="OS01G0727500 PROTEIN"/>
    <property type="match status" value="1"/>
</dbReference>
<feature type="region of interest" description="Disordered" evidence="2">
    <location>
        <begin position="1"/>
        <end position="66"/>
    </location>
</feature>
<evidence type="ECO:0000256" key="1">
    <source>
        <dbReference type="ARBA" id="ARBA00034773"/>
    </source>
</evidence>
<organism evidence="3 4">
    <name type="scientific">Rhynchospora tenuis</name>
    <dbReference type="NCBI Taxonomy" id="198213"/>
    <lineage>
        <taxon>Eukaryota</taxon>
        <taxon>Viridiplantae</taxon>
        <taxon>Streptophyta</taxon>
        <taxon>Embryophyta</taxon>
        <taxon>Tracheophyta</taxon>
        <taxon>Spermatophyta</taxon>
        <taxon>Magnoliopsida</taxon>
        <taxon>Liliopsida</taxon>
        <taxon>Poales</taxon>
        <taxon>Cyperaceae</taxon>
        <taxon>Cyperoideae</taxon>
        <taxon>Rhynchosporeae</taxon>
        <taxon>Rhynchospora</taxon>
    </lineage>
</organism>
<keyword evidence="4" id="KW-1185">Reference proteome</keyword>
<feature type="compositionally biased region" description="Low complexity" evidence="2">
    <location>
        <begin position="43"/>
        <end position="61"/>
    </location>
</feature>
<evidence type="ECO:0000256" key="2">
    <source>
        <dbReference type="SAM" id="MobiDB-lite"/>
    </source>
</evidence>
<dbReference type="AlphaFoldDB" id="A0AAD5Z2E0"/>
<dbReference type="EMBL" id="JAMRDG010000020">
    <property type="protein sequence ID" value="KAJ3678931.1"/>
    <property type="molecule type" value="Genomic_DNA"/>
</dbReference>
<dbReference type="PANTHER" id="PTHR33083">
    <property type="entry name" value="EXPRESSED PROTEIN"/>
    <property type="match status" value="1"/>
</dbReference>
<gene>
    <name evidence="3" type="ORF">LUZ61_021095</name>
</gene>
<sequence>MEELLESEVMWPENMHADSSDSDTNYDHMYQPTRDSYHQGKGSSIPSSPIAIQSSPPCSSSNYLSGENNGWDDEEYGEVVPPHVLMDRRRNTGRMAFSICSGQGRTLKGRDLRQLRSTVWKLTGFIDG</sequence>
<evidence type="ECO:0008006" key="5">
    <source>
        <dbReference type="Google" id="ProtNLM"/>
    </source>
</evidence>